<evidence type="ECO:0000313" key="2">
    <source>
        <dbReference type="EMBL" id="KAJ6223372.1"/>
    </source>
</evidence>
<dbReference type="InterPro" id="IPR014044">
    <property type="entry name" value="CAP_dom"/>
</dbReference>
<dbReference type="CDD" id="cd05382">
    <property type="entry name" value="CAP_GAPR1-like"/>
    <property type="match status" value="1"/>
</dbReference>
<dbReference type="PROSITE" id="PS01009">
    <property type="entry name" value="CRISP_1"/>
    <property type="match status" value="1"/>
</dbReference>
<dbReference type="PRINTS" id="PR00837">
    <property type="entry name" value="V5TPXLIKE"/>
</dbReference>
<dbReference type="EMBL" id="JAPWDV010000001">
    <property type="protein sequence ID" value="KAJ6223372.1"/>
    <property type="molecule type" value="Genomic_DNA"/>
</dbReference>
<dbReference type="Proteomes" id="UP001142055">
    <property type="component" value="Chromosome 1"/>
</dbReference>
<dbReference type="GO" id="GO:0005576">
    <property type="term" value="C:extracellular region"/>
    <property type="evidence" value="ECO:0007669"/>
    <property type="project" value="InterPro"/>
</dbReference>
<dbReference type="Pfam" id="PF00188">
    <property type="entry name" value="CAP"/>
    <property type="match status" value="1"/>
</dbReference>
<organism evidence="2 3">
    <name type="scientific">Blomia tropicalis</name>
    <name type="common">Mite</name>
    <dbReference type="NCBI Taxonomy" id="40697"/>
    <lineage>
        <taxon>Eukaryota</taxon>
        <taxon>Metazoa</taxon>
        <taxon>Ecdysozoa</taxon>
        <taxon>Arthropoda</taxon>
        <taxon>Chelicerata</taxon>
        <taxon>Arachnida</taxon>
        <taxon>Acari</taxon>
        <taxon>Acariformes</taxon>
        <taxon>Sarcoptiformes</taxon>
        <taxon>Astigmata</taxon>
        <taxon>Glycyphagoidea</taxon>
        <taxon>Echimyopodidae</taxon>
        <taxon>Blomia</taxon>
    </lineage>
</organism>
<keyword evidence="3" id="KW-1185">Reference proteome</keyword>
<gene>
    <name evidence="2" type="ORF">RDWZM_001917</name>
</gene>
<comment type="caution">
    <text evidence="2">The sequence shown here is derived from an EMBL/GenBank/DDBJ whole genome shotgun (WGS) entry which is preliminary data.</text>
</comment>
<dbReference type="InterPro" id="IPR035940">
    <property type="entry name" value="CAP_sf"/>
</dbReference>
<reference evidence="2" key="1">
    <citation type="submission" date="2022-12" db="EMBL/GenBank/DDBJ databases">
        <title>Genome assemblies of Blomia tropicalis.</title>
        <authorList>
            <person name="Cui Y."/>
        </authorList>
    </citation>
    <scope>NUCLEOTIDE SEQUENCE</scope>
    <source>
        <tissue evidence="2">Adult mites</tissue>
    </source>
</reference>
<sequence>MESTQETVEEYTESDGTKVVKRTIIKRTKPVGAGNQTTRTIMTTSGPNAHSTLDVADPRSMSKVETDFLNKHNEYRSKHGVAPLKLSRELCNYAQEWATKIAAQNKMQHRPDNKYGENIFWKSGTNVTLTGDEPVTKWYSEIKDYNKSWYGNEPPRNTGTGHFTQVVWKGSERVGVGIGVNGSQYYVVANYDPPGNYISHYANNVLKPK</sequence>
<evidence type="ECO:0000259" key="1">
    <source>
        <dbReference type="SMART" id="SM00198"/>
    </source>
</evidence>
<dbReference type="FunFam" id="3.40.33.10:FF:000002">
    <property type="entry name" value="Golgi-associated plant pathogenesis-related protein 1"/>
    <property type="match status" value="1"/>
</dbReference>
<dbReference type="PANTHER" id="PTHR10334">
    <property type="entry name" value="CYSTEINE-RICH SECRETORY PROTEIN-RELATED"/>
    <property type="match status" value="1"/>
</dbReference>
<dbReference type="OrthoDB" id="6433391at2759"/>
<feature type="domain" description="SCP" evidence="1">
    <location>
        <begin position="63"/>
        <end position="199"/>
    </location>
</feature>
<dbReference type="OMA" id="YKYCGSY"/>
<dbReference type="Gene3D" id="3.40.33.10">
    <property type="entry name" value="CAP"/>
    <property type="match status" value="1"/>
</dbReference>
<dbReference type="InterPro" id="IPR034113">
    <property type="entry name" value="SCP_GAPR1-like"/>
</dbReference>
<dbReference type="SMART" id="SM00198">
    <property type="entry name" value="SCP"/>
    <property type="match status" value="1"/>
</dbReference>
<dbReference type="SUPFAM" id="SSF55797">
    <property type="entry name" value="PR-1-like"/>
    <property type="match status" value="1"/>
</dbReference>
<evidence type="ECO:0000313" key="3">
    <source>
        <dbReference type="Proteomes" id="UP001142055"/>
    </source>
</evidence>
<dbReference type="InterPro" id="IPR018244">
    <property type="entry name" value="Allrgn_V5/Tpx1_CS"/>
</dbReference>
<proteinExistence type="predicted"/>
<protein>
    <recommendedName>
        <fullName evidence="1">SCP domain-containing protein</fullName>
    </recommendedName>
</protein>
<accession>A0A9Q0MD26</accession>
<name>A0A9Q0MD26_BLOTA</name>
<dbReference type="InterPro" id="IPR001283">
    <property type="entry name" value="CRISP-related"/>
</dbReference>
<dbReference type="AlphaFoldDB" id="A0A9Q0MD26"/>